<keyword evidence="4" id="KW-1185">Reference proteome</keyword>
<dbReference type="InterPro" id="IPR057527">
    <property type="entry name" value="HVO_A0261-like_N"/>
</dbReference>
<evidence type="ECO:0000313" key="4">
    <source>
        <dbReference type="Proteomes" id="UP001057580"/>
    </source>
</evidence>
<proteinExistence type="predicted"/>
<evidence type="ECO:0000259" key="2">
    <source>
        <dbReference type="Pfam" id="PF25213"/>
    </source>
</evidence>
<evidence type="ECO:0000259" key="1">
    <source>
        <dbReference type="Pfam" id="PF08350"/>
    </source>
</evidence>
<accession>A0A9E7R0L6</accession>
<protein>
    <submittedName>
        <fullName evidence="3">DUF1724 domain-containing protein</fullName>
    </submittedName>
</protein>
<evidence type="ECO:0000313" key="3">
    <source>
        <dbReference type="EMBL" id="UWM53442.1"/>
    </source>
</evidence>
<reference evidence="3" key="1">
    <citation type="submission" date="2022-09" db="EMBL/GenBank/DDBJ databases">
        <title>Diverse halophilic archaea isolated from saline environments.</title>
        <authorList>
            <person name="Cui H.-L."/>
        </authorList>
    </citation>
    <scope>NUCLEOTIDE SEQUENCE</scope>
    <source>
        <strain evidence="3">ZS-35-S2</strain>
    </source>
</reference>
<dbReference type="EMBL" id="CP104003">
    <property type="protein sequence ID" value="UWM53442.1"/>
    <property type="molecule type" value="Genomic_DNA"/>
</dbReference>
<dbReference type="Proteomes" id="UP001057580">
    <property type="component" value="Chromosome"/>
</dbReference>
<dbReference type="AlphaFoldDB" id="A0A9E7R0L6"/>
<dbReference type="Pfam" id="PF25213">
    <property type="entry name" value="HVO_A0261_N"/>
    <property type="match status" value="1"/>
</dbReference>
<dbReference type="InterPro" id="IPR036390">
    <property type="entry name" value="WH_DNA-bd_sf"/>
</dbReference>
<dbReference type="Pfam" id="PF08350">
    <property type="entry name" value="FilR1_middle"/>
    <property type="match status" value="1"/>
</dbReference>
<dbReference type="InterPro" id="IPR013561">
    <property type="entry name" value="FilR1_middle_dom"/>
</dbReference>
<sequence length="269" mass="30359">MDTALDDIAFLANSENRVAVFETLVEAPRSRHEIGELVDASRVTIARILRELGERHWVEGVGQEYDATPLGEWIYDEFDHLLDQVETERRLREPLQWLPVDPVPFDVRCLRDAEVVVLDGSDATAFVRRVLEFHRSGDHLRGVATTVAPVLVENHWEMTVHGDTRLEMVLTPSVLEVTLDHPTAARQFSEMLEEETVHISVSEEVPMSVGIVDETVGINLTDEQGVAKGGLVTDDETVYEWAVDLFERCRERATPVTPEDPDDLEELVP</sequence>
<gene>
    <name evidence="3" type="ORF">N0B31_15000</name>
</gene>
<dbReference type="GeneID" id="74943756"/>
<organism evidence="3 4">
    <name type="scientific">Salinirubellus salinus</name>
    <dbReference type="NCBI Taxonomy" id="1364945"/>
    <lineage>
        <taxon>Archaea</taxon>
        <taxon>Methanobacteriati</taxon>
        <taxon>Methanobacteriota</taxon>
        <taxon>Stenosarchaea group</taxon>
        <taxon>Halobacteria</taxon>
        <taxon>Halobacteriales</taxon>
        <taxon>Natronomonadaceae</taxon>
        <taxon>Salinirubellus</taxon>
    </lineage>
</organism>
<name>A0A9E7R0L6_9EURY</name>
<dbReference type="KEGG" id="ssai:N0B31_15000"/>
<feature type="domain" description="Methanogenesis regulatory protein FilR1 middle" evidence="1">
    <location>
        <begin position="125"/>
        <end position="252"/>
    </location>
</feature>
<dbReference type="RefSeq" id="WP_260592436.1">
    <property type="nucleotide sequence ID" value="NZ_CP104003.1"/>
</dbReference>
<feature type="domain" description="HVO-A0261-like N-terminal" evidence="2">
    <location>
        <begin position="6"/>
        <end position="90"/>
    </location>
</feature>
<dbReference type="SUPFAM" id="SSF46785">
    <property type="entry name" value="Winged helix' DNA-binding domain"/>
    <property type="match status" value="1"/>
</dbReference>